<keyword evidence="1" id="KW-1133">Transmembrane helix</keyword>
<proteinExistence type="predicted"/>
<evidence type="ECO:0000313" key="3">
    <source>
        <dbReference type="Proteomes" id="UP000182761"/>
    </source>
</evidence>
<feature type="transmembrane region" description="Helical" evidence="1">
    <location>
        <begin position="134"/>
        <end position="153"/>
    </location>
</feature>
<sequence length="241" mass="28902">MNKFNFDKNKLENTLGLGKEKVNEQLQAIKRKNYGEIKIIIFIVLFIGIISLGFYYNIIQNIFYSFLSIIVLVFVLVLGIVWEYIIFKFITLEKIQYQKYNYNVSDFWKMTEQEFEILKADYEQKIKQLNKYSILNYMTSIGLFLFSCIVLLIDWIYDHQSFTLSAYQEVNPTFLFSLVLILFSLIFMVLHYLNQTEIIKMQEKFFEAERWIFSINSAYLLGKENLLEKLLLDSNWDDKKQ</sequence>
<gene>
    <name evidence="2" type="ORF">Ga0061079_1103</name>
</gene>
<dbReference type="OrthoDB" id="10005133at2"/>
<evidence type="ECO:0000256" key="1">
    <source>
        <dbReference type="SAM" id="Phobius"/>
    </source>
</evidence>
<protein>
    <submittedName>
        <fullName evidence="2">Uncharacterized protein</fullName>
    </submittedName>
</protein>
<dbReference type="AlphaFoldDB" id="A0A0X3AQN1"/>
<reference evidence="2 3" key="1">
    <citation type="submission" date="2016-01" db="EMBL/GenBank/DDBJ databases">
        <authorList>
            <person name="McClelland M."/>
            <person name="Jain A."/>
            <person name="Saraogi P."/>
            <person name="Mendelson R."/>
            <person name="Westerman R."/>
            <person name="SanMiguel P."/>
            <person name="Csonka L."/>
        </authorList>
    </citation>
    <scope>NUCLEOTIDE SEQUENCE [LARGE SCALE GENOMIC DNA]</scope>
    <source>
        <strain evidence="2 3">R-53146</strain>
    </source>
</reference>
<dbReference type="Proteomes" id="UP000182761">
    <property type="component" value="Unassembled WGS sequence"/>
</dbReference>
<dbReference type="RefSeq" id="WP_055425909.1">
    <property type="nucleotide sequence ID" value="NZ_FCOR01000010.1"/>
</dbReference>
<dbReference type="EMBL" id="FCOR01000010">
    <property type="protein sequence ID" value="CVK16720.1"/>
    <property type="molecule type" value="Genomic_DNA"/>
</dbReference>
<keyword evidence="1" id="KW-0472">Membrane</keyword>
<name>A0A0X3AQN1_9FLAO</name>
<keyword evidence="3" id="KW-1185">Reference proteome</keyword>
<organism evidence="2 3">
    <name type="scientific">Apibacter mensalis</name>
    <dbReference type="NCBI Taxonomy" id="1586267"/>
    <lineage>
        <taxon>Bacteria</taxon>
        <taxon>Pseudomonadati</taxon>
        <taxon>Bacteroidota</taxon>
        <taxon>Flavobacteriia</taxon>
        <taxon>Flavobacteriales</taxon>
        <taxon>Weeksellaceae</taxon>
        <taxon>Apibacter</taxon>
    </lineage>
</organism>
<feature type="transmembrane region" description="Helical" evidence="1">
    <location>
        <begin position="39"/>
        <end position="56"/>
    </location>
</feature>
<feature type="transmembrane region" description="Helical" evidence="1">
    <location>
        <begin position="173"/>
        <end position="193"/>
    </location>
</feature>
<dbReference type="STRING" id="1586267.GCA_001418685_01583"/>
<feature type="transmembrane region" description="Helical" evidence="1">
    <location>
        <begin position="62"/>
        <end position="87"/>
    </location>
</feature>
<accession>A0A0X3AQN1</accession>
<keyword evidence="1" id="KW-0812">Transmembrane</keyword>
<evidence type="ECO:0000313" key="2">
    <source>
        <dbReference type="EMBL" id="CVK16720.1"/>
    </source>
</evidence>